<dbReference type="InterPro" id="IPR050483">
    <property type="entry name" value="CoA-transferase_III_domain"/>
</dbReference>
<comment type="caution">
    <text evidence="2">The sequence shown here is derived from an EMBL/GenBank/DDBJ whole genome shotgun (WGS) entry which is preliminary data.</text>
</comment>
<dbReference type="Gene3D" id="3.40.50.10540">
    <property type="entry name" value="Crotonobetainyl-coa:carnitine coa-transferase, domain 1"/>
    <property type="match status" value="1"/>
</dbReference>
<keyword evidence="1" id="KW-0808">Transferase</keyword>
<evidence type="ECO:0000256" key="1">
    <source>
        <dbReference type="ARBA" id="ARBA00022679"/>
    </source>
</evidence>
<keyword evidence="3" id="KW-1185">Reference proteome</keyword>
<dbReference type="Proteomes" id="UP000666369">
    <property type="component" value="Unassembled WGS sequence"/>
</dbReference>
<evidence type="ECO:0000313" key="3">
    <source>
        <dbReference type="Proteomes" id="UP000666369"/>
    </source>
</evidence>
<dbReference type="InterPro" id="IPR023606">
    <property type="entry name" value="CoA-Trfase_III_dom_1_sf"/>
</dbReference>
<dbReference type="Pfam" id="PF02515">
    <property type="entry name" value="CoA_transf_3"/>
    <property type="match status" value="1"/>
</dbReference>
<reference evidence="2 3" key="1">
    <citation type="submission" date="2020-01" db="EMBL/GenBank/DDBJ databases">
        <authorList>
            <person name="Lee S.D."/>
        </authorList>
    </citation>
    <scope>NUCLEOTIDE SEQUENCE [LARGE SCALE GENOMIC DNA]</scope>
    <source>
        <strain evidence="2 3">SAP-35</strain>
    </source>
</reference>
<organism evidence="2 3">
    <name type="scientific">Duganella aceris</name>
    <dbReference type="NCBI Taxonomy" id="2703883"/>
    <lineage>
        <taxon>Bacteria</taxon>
        <taxon>Pseudomonadati</taxon>
        <taxon>Pseudomonadota</taxon>
        <taxon>Betaproteobacteria</taxon>
        <taxon>Burkholderiales</taxon>
        <taxon>Oxalobacteraceae</taxon>
        <taxon>Telluria group</taxon>
        <taxon>Duganella</taxon>
    </lineage>
</organism>
<protein>
    <recommendedName>
        <fullName evidence="4">CoA transferase</fullName>
    </recommendedName>
</protein>
<dbReference type="InterPro" id="IPR003673">
    <property type="entry name" value="CoA-Trfase_fam_III"/>
</dbReference>
<dbReference type="PANTHER" id="PTHR48207:SF3">
    <property type="entry name" value="SUCCINATE--HYDROXYMETHYLGLUTARATE COA-TRANSFERASE"/>
    <property type="match status" value="1"/>
</dbReference>
<dbReference type="EMBL" id="JAADJT010000008">
    <property type="protein sequence ID" value="NGZ86158.1"/>
    <property type="molecule type" value="Genomic_DNA"/>
</dbReference>
<evidence type="ECO:0000313" key="2">
    <source>
        <dbReference type="EMBL" id="NGZ86158.1"/>
    </source>
</evidence>
<dbReference type="PANTHER" id="PTHR48207">
    <property type="entry name" value="SUCCINATE--HYDROXYMETHYLGLUTARATE COA-TRANSFERASE"/>
    <property type="match status" value="1"/>
</dbReference>
<reference evidence="3" key="2">
    <citation type="submission" date="2023-07" db="EMBL/GenBank/DDBJ databases">
        <title>Duganella aceri sp. nov., isolated from tree sap.</title>
        <authorList>
            <person name="Kim I.S."/>
        </authorList>
    </citation>
    <scope>NUCLEOTIDE SEQUENCE [LARGE SCALE GENOMIC DNA]</scope>
    <source>
        <strain evidence="3">SAP-35</strain>
    </source>
</reference>
<name>A0ABX0FNT8_9BURK</name>
<gene>
    <name evidence="2" type="ORF">GW587_18105</name>
</gene>
<proteinExistence type="predicted"/>
<accession>A0ABX0FNT8</accession>
<sequence>MSNPAHAPLAGIRVIDLTHAYAGPFATYQLGLMGAEVVKVEAPGGCATARRARCNCNWAARSARWP</sequence>
<evidence type="ECO:0008006" key="4">
    <source>
        <dbReference type="Google" id="ProtNLM"/>
    </source>
</evidence>
<dbReference type="SUPFAM" id="SSF89796">
    <property type="entry name" value="CoA-transferase family III (CaiB/BaiF)"/>
    <property type="match status" value="1"/>
</dbReference>